<protein>
    <submittedName>
        <fullName evidence="2">DUF4097 family beta strand repeat-containing protein</fullName>
    </submittedName>
</protein>
<evidence type="ECO:0000259" key="1">
    <source>
        <dbReference type="Pfam" id="PF13349"/>
    </source>
</evidence>
<keyword evidence="3" id="KW-1185">Reference proteome</keyword>
<comment type="caution">
    <text evidence="2">The sequence shown here is derived from an EMBL/GenBank/DDBJ whole genome shotgun (WGS) entry which is preliminary data.</text>
</comment>
<dbReference type="InterPro" id="IPR025164">
    <property type="entry name" value="Toastrack_DUF4097"/>
</dbReference>
<dbReference type="Gene3D" id="2.160.20.120">
    <property type="match status" value="1"/>
</dbReference>
<evidence type="ECO:0000313" key="3">
    <source>
        <dbReference type="Proteomes" id="UP001595987"/>
    </source>
</evidence>
<name>A0ABV9J9T2_9LACT</name>
<sequence length="385" mass="42985">MEELLKQKLDAVFQNYEETAETKDLYQEVYGNLLDATQAHKSDGLSDQEASEQAFFEMGDLREVLDEMAQEKNQTNLAKESLRQGNTQLSLANEVIFKSADFSQISLNNQTDELEISTAKDGKIHLKEYMNTQNPAFFANTIENGAELKIESGQRPKLFGLPRPFRAKMLLLLPENFQGKLSVQAMTGNLKIYQLRIAELAFDCRSGNLTMTDSEFSQLQMKLTSGNAKLENLITEKLDFEAKSGNVKVQQLIAEEADFTFKSGNITFDDSHFKKVKMQLHSGNLKMIKSFALLAQLQAHSGNIYGEITGFSLLEVGSDNGNIKLYVGNTDSFAFELRSDTGMTKCSCSDSSYEVKTQGYKIGQVGGNTENILKAWSKRGNVTVK</sequence>
<reference evidence="3" key="1">
    <citation type="journal article" date="2019" name="Int. J. Syst. Evol. Microbiol.">
        <title>The Global Catalogue of Microorganisms (GCM) 10K type strain sequencing project: providing services to taxonomists for standard genome sequencing and annotation.</title>
        <authorList>
            <consortium name="The Broad Institute Genomics Platform"/>
            <consortium name="The Broad Institute Genome Sequencing Center for Infectious Disease"/>
            <person name="Wu L."/>
            <person name="Ma J."/>
        </authorList>
    </citation>
    <scope>NUCLEOTIDE SEQUENCE [LARGE SCALE GENOMIC DNA]</scope>
    <source>
        <strain evidence="3">CCUG 63287</strain>
    </source>
</reference>
<organism evidence="2 3">
    <name type="scientific">Lactococcus nasutitermitis</name>
    <dbReference type="NCBI Taxonomy" id="1652957"/>
    <lineage>
        <taxon>Bacteria</taxon>
        <taxon>Bacillati</taxon>
        <taxon>Bacillota</taxon>
        <taxon>Bacilli</taxon>
        <taxon>Lactobacillales</taxon>
        <taxon>Streptococcaceae</taxon>
        <taxon>Lactococcus</taxon>
    </lineage>
</organism>
<accession>A0ABV9J9T2</accession>
<dbReference type="NCBIfam" id="NF038403">
    <property type="entry name" value="perm_prefix_1"/>
    <property type="match status" value="1"/>
</dbReference>
<dbReference type="Proteomes" id="UP001595987">
    <property type="component" value="Unassembled WGS sequence"/>
</dbReference>
<feature type="domain" description="DUF4097" evidence="1">
    <location>
        <begin position="217"/>
        <end position="384"/>
    </location>
</feature>
<evidence type="ECO:0000313" key="2">
    <source>
        <dbReference type="EMBL" id="MFC4651568.1"/>
    </source>
</evidence>
<dbReference type="Pfam" id="PF13349">
    <property type="entry name" value="DUF4097"/>
    <property type="match status" value="1"/>
</dbReference>
<dbReference type="RefSeq" id="WP_213534181.1">
    <property type="nucleotide sequence ID" value="NZ_BOVQ01000003.1"/>
</dbReference>
<dbReference type="EMBL" id="JBHSGD010000001">
    <property type="protein sequence ID" value="MFC4651568.1"/>
    <property type="molecule type" value="Genomic_DNA"/>
</dbReference>
<dbReference type="InterPro" id="IPR047928">
    <property type="entry name" value="Perm_prefix_1"/>
</dbReference>
<gene>
    <name evidence="2" type="ORF">ACFO26_01420</name>
</gene>
<proteinExistence type="predicted"/>